<reference evidence="3" key="1">
    <citation type="submission" date="2021-01" db="EMBL/GenBank/DDBJ databases">
        <authorList>
            <person name="Corre E."/>
            <person name="Pelletier E."/>
            <person name="Niang G."/>
            <person name="Scheremetjew M."/>
            <person name="Finn R."/>
            <person name="Kale V."/>
            <person name="Holt S."/>
            <person name="Cochrane G."/>
            <person name="Meng A."/>
            <person name="Brown T."/>
            <person name="Cohen L."/>
        </authorList>
    </citation>
    <scope>NUCLEOTIDE SEQUENCE</scope>
    <source>
        <strain evidence="3">PLY429</strain>
    </source>
</reference>
<gene>
    <name evidence="3" type="ORF">TCHU04912_LOCUS11603</name>
</gene>
<evidence type="ECO:0000313" key="3">
    <source>
        <dbReference type="EMBL" id="CAD9209364.1"/>
    </source>
</evidence>
<dbReference type="SUPFAM" id="SSF51197">
    <property type="entry name" value="Clavaminate synthase-like"/>
    <property type="match status" value="1"/>
</dbReference>
<keyword evidence="1" id="KW-1133">Transmembrane helix</keyword>
<dbReference type="AlphaFoldDB" id="A0A7S1X4I3"/>
<evidence type="ECO:0000256" key="2">
    <source>
        <dbReference type="SAM" id="SignalP"/>
    </source>
</evidence>
<feature type="signal peptide" evidence="2">
    <location>
        <begin position="1"/>
        <end position="23"/>
    </location>
</feature>
<proteinExistence type="predicted"/>
<protein>
    <submittedName>
        <fullName evidence="3">Uncharacterized protein</fullName>
    </submittedName>
</protein>
<dbReference type="EMBL" id="HBGG01022372">
    <property type="protein sequence ID" value="CAD9209364.1"/>
    <property type="molecule type" value="Transcribed_RNA"/>
</dbReference>
<keyword evidence="1" id="KW-0472">Membrane</keyword>
<feature type="transmembrane region" description="Helical" evidence="1">
    <location>
        <begin position="453"/>
        <end position="473"/>
    </location>
</feature>
<organism evidence="3">
    <name type="scientific">Tetraselmis chuii</name>
    <dbReference type="NCBI Taxonomy" id="63592"/>
    <lineage>
        <taxon>Eukaryota</taxon>
        <taxon>Viridiplantae</taxon>
        <taxon>Chlorophyta</taxon>
        <taxon>core chlorophytes</taxon>
        <taxon>Chlorodendrophyceae</taxon>
        <taxon>Chlorodendrales</taxon>
        <taxon>Chlorodendraceae</taxon>
        <taxon>Tetraselmis</taxon>
    </lineage>
</organism>
<accession>A0A7S1X4I3</accession>
<feature type="chain" id="PRO_5031185796" evidence="2">
    <location>
        <begin position="24"/>
        <end position="474"/>
    </location>
</feature>
<evidence type="ECO:0000256" key="1">
    <source>
        <dbReference type="SAM" id="Phobius"/>
    </source>
</evidence>
<keyword evidence="2" id="KW-0732">Signal</keyword>
<keyword evidence="1" id="KW-0812">Transmembrane</keyword>
<name>A0A7S1X4I3_9CHLO</name>
<sequence length="474" mass="49738">MQTAVLLAMMALVLPLAVPAAATAPSTSPRDMDLLHVSLSDLQAGSPEVMEAIRSAVTNVGVFAVVGSSSPGVQEAALREYAKCVSGAAMELGHDSQTVVLADTTRRTTVATATNASQAIPFSEKVSATCPSFVGASAALREGVDDTAHAYAAALDALAGGLGESYAAHVAEGESLEHFHLFTRDLPPVDDKALHMHSDMGLFIVMTPAGFVELSTGEAAAAAAGQPHGLYLELPSGEVVRPALQSDSLLVMNGEGSHVWVESPLGEQLSVPRHEVDFPHIEGVGRVWFGRMVLPKRSALLQQQKTGDESTLMTFNEYRNQMFNVFHNGSAEAKMGVGCHPTQASGRFLQRHLLVEHAEADSCNSTQIYCWLSCMEIPDGCTADTVECQNSETRALWVPEDSHCMNCAPVCLTDGSVTGGSGGGMTDMNTFNVDVTPTPTPTPAVDSAVPATVIPLAAIISLAATLLAALLPVY</sequence>
<dbReference type="PANTHER" id="PTHR40855">
    <property type="entry name" value="DIOX_N DOMAIN-CONTAINING PROTEIN"/>
    <property type="match status" value="1"/>
</dbReference>
<dbReference type="PANTHER" id="PTHR40855:SF1">
    <property type="entry name" value="CLAVAMINATE SYNTHASE-LIKE PROTEIN"/>
    <property type="match status" value="1"/>
</dbReference>